<name>A0A5E7HZE2_PSEFL</name>
<dbReference type="InterPro" id="IPR043998">
    <property type="entry name" value="Put_Metallopep"/>
</dbReference>
<gene>
    <name evidence="2" type="ORF">PS847_01232</name>
</gene>
<proteinExistence type="predicted"/>
<organism evidence="2 3">
    <name type="scientific">Pseudomonas fluorescens</name>
    <dbReference type="NCBI Taxonomy" id="294"/>
    <lineage>
        <taxon>Bacteria</taxon>
        <taxon>Pseudomonadati</taxon>
        <taxon>Pseudomonadota</taxon>
        <taxon>Gammaproteobacteria</taxon>
        <taxon>Pseudomonadales</taxon>
        <taxon>Pseudomonadaceae</taxon>
        <taxon>Pseudomonas</taxon>
    </lineage>
</organism>
<accession>A0A5E7HZE2</accession>
<dbReference type="EMBL" id="CABVIC010000001">
    <property type="protein sequence ID" value="VVO69534.1"/>
    <property type="molecule type" value="Genomic_DNA"/>
</dbReference>
<evidence type="ECO:0000259" key="1">
    <source>
        <dbReference type="Pfam" id="PF18894"/>
    </source>
</evidence>
<sequence length="203" mass="22359">MPPESLLDLSELSSLGIRLIPAPEVWEWLQAEILADTGSIHNEDHAHLIDADVRVMWASAAFTKKGRTVVGQAEQVAFRAGGWQKARMEQQMLDWFGDVPAYIITLAADYCVQCSDADFCALVEHELYHITQATDQYGAPKFTQEGLPKLEMRGHDVEEFVGVVRRYGASAQVQELVDAANNPAEVGKLNISRACGTCLLKSA</sequence>
<feature type="domain" description="Putative phage metallopeptidase" evidence="1">
    <location>
        <begin position="26"/>
        <end position="181"/>
    </location>
</feature>
<dbReference type="AlphaFoldDB" id="A0A5E7HZE2"/>
<evidence type="ECO:0000313" key="3">
    <source>
        <dbReference type="Proteomes" id="UP000326067"/>
    </source>
</evidence>
<reference evidence="2 3" key="1">
    <citation type="submission" date="2019-09" db="EMBL/GenBank/DDBJ databases">
        <authorList>
            <person name="Chandra G."/>
            <person name="Truman W A."/>
        </authorList>
    </citation>
    <scope>NUCLEOTIDE SEQUENCE [LARGE SCALE GENOMIC DNA]</scope>
    <source>
        <strain evidence="2">PS847</strain>
    </source>
</reference>
<protein>
    <recommendedName>
        <fullName evidence="1">Putative phage metallopeptidase domain-containing protein</fullName>
    </recommendedName>
</protein>
<evidence type="ECO:0000313" key="2">
    <source>
        <dbReference type="EMBL" id="VVO69534.1"/>
    </source>
</evidence>
<dbReference type="Pfam" id="PF18894">
    <property type="entry name" value="PhageMetallopep"/>
    <property type="match status" value="1"/>
</dbReference>
<dbReference type="Proteomes" id="UP000326067">
    <property type="component" value="Unassembled WGS sequence"/>
</dbReference>